<dbReference type="EMBL" id="BAAAKW010000005">
    <property type="protein sequence ID" value="GAA1206473.1"/>
    <property type="molecule type" value="Genomic_DNA"/>
</dbReference>
<keyword evidence="2" id="KW-0238">DNA-binding</keyword>
<comment type="caution">
    <text evidence="5">The sequence shown here is derived from an EMBL/GenBank/DDBJ whole genome shotgun (WGS) entry which is preliminary data.</text>
</comment>
<dbReference type="Proteomes" id="UP001500943">
    <property type="component" value="Unassembled WGS sequence"/>
</dbReference>
<dbReference type="SMART" id="SM00347">
    <property type="entry name" value="HTH_MARR"/>
    <property type="match status" value="1"/>
</dbReference>
<dbReference type="InterPro" id="IPR036388">
    <property type="entry name" value="WH-like_DNA-bd_sf"/>
</dbReference>
<accession>A0ABP4G2E0</accession>
<dbReference type="PANTHER" id="PTHR42756">
    <property type="entry name" value="TRANSCRIPTIONAL REGULATOR, MARR"/>
    <property type="match status" value="1"/>
</dbReference>
<gene>
    <name evidence="5" type="ORF">GCM10009655_01860</name>
</gene>
<dbReference type="SUPFAM" id="SSF46785">
    <property type="entry name" value="Winged helix' DNA-binding domain"/>
    <property type="match status" value="1"/>
</dbReference>
<evidence type="ECO:0000313" key="5">
    <source>
        <dbReference type="EMBL" id="GAA1206473.1"/>
    </source>
</evidence>
<keyword evidence="1" id="KW-0805">Transcription regulation</keyword>
<dbReference type="Pfam" id="PF01047">
    <property type="entry name" value="MarR"/>
    <property type="match status" value="1"/>
</dbReference>
<organism evidence="5 6">
    <name type="scientific">Rhodoglobus aureus</name>
    <dbReference type="NCBI Taxonomy" id="191497"/>
    <lineage>
        <taxon>Bacteria</taxon>
        <taxon>Bacillati</taxon>
        <taxon>Actinomycetota</taxon>
        <taxon>Actinomycetes</taxon>
        <taxon>Micrococcales</taxon>
        <taxon>Microbacteriaceae</taxon>
        <taxon>Rhodoglobus</taxon>
    </lineage>
</organism>
<sequence>MADSVDRILAQWANVRPELDVSAMGVLGRLSRLTRLLERAQSDVFDTHGLQPGEFDILATLLRSEAGPRGLTAGALSGSAMVTSGAITNRLDRLVAKELISREVDPENRRTVRVALTARGAEVVEAALADHVDNEERLLESLSVADRRQLERLLRGLLVVHEADATQAE</sequence>
<dbReference type="InterPro" id="IPR000835">
    <property type="entry name" value="HTH_MarR-typ"/>
</dbReference>
<evidence type="ECO:0000256" key="1">
    <source>
        <dbReference type="ARBA" id="ARBA00023015"/>
    </source>
</evidence>
<dbReference type="PROSITE" id="PS50995">
    <property type="entry name" value="HTH_MARR_2"/>
    <property type="match status" value="1"/>
</dbReference>
<proteinExistence type="predicted"/>
<reference evidence="6" key="1">
    <citation type="journal article" date="2019" name="Int. J. Syst. Evol. Microbiol.">
        <title>The Global Catalogue of Microorganisms (GCM) 10K type strain sequencing project: providing services to taxonomists for standard genome sequencing and annotation.</title>
        <authorList>
            <consortium name="The Broad Institute Genomics Platform"/>
            <consortium name="The Broad Institute Genome Sequencing Center for Infectious Disease"/>
            <person name="Wu L."/>
            <person name="Ma J."/>
        </authorList>
    </citation>
    <scope>NUCLEOTIDE SEQUENCE [LARGE SCALE GENOMIC DNA]</scope>
    <source>
        <strain evidence="6">JCM 12762</strain>
    </source>
</reference>
<dbReference type="InterPro" id="IPR023187">
    <property type="entry name" value="Tscrpt_reg_MarR-type_CS"/>
</dbReference>
<keyword evidence="3" id="KW-0804">Transcription</keyword>
<dbReference type="PANTHER" id="PTHR42756:SF1">
    <property type="entry name" value="TRANSCRIPTIONAL REPRESSOR OF EMRAB OPERON"/>
    <property type="match status" value="1"/>
</dbReference>
<dbReference type="RefSeq" id="WP_343922354.1">
    <property type="nucleotide sequence ID" value="NZ_BAAAKW010000005.1"/>
</dbReference>
<dbReference type="PRINTS" id="PR00598">
    <property type="entry name" value="HTHMARR"/>
</dbReference>
<evidence type="ECO:0000313" key="6">
    <source>
        <dbReference type="Proteomes" id="UP001500943"/>
    </source>
</evidence>
<evidence type="ECO:0000259" key="4">
    <source>
        <dbReference type="PROSITE" id="PS50995"/>
    </source>
</evidence>
<evidence type="ECO:0000256" key="3">
    <source>
        <dbReference type="ARBA" id="ARBA00023163"/>
    </source>
</evidence>
<evidence type="ECO:0000256" key="2">
    <source>
        <dbReference type="ARBA" id="ARBA00023125"/>
    </source>
</evidence>
<protein>
    <submittedName>
        <fullName evidence="5">MarR family transcriptional regulator</fullName>
    </submittedName>
</protein>
<dbReference type="PROSITE" id="PS01117">
    <property type="entry name" value="HTH_MARR_1"/>
    <property type="match status" value="1"/>
</dbReference>
<name>A0ABP4G2E0_9MICO</name>
<dbReference type="Gene3D" id="1.10.10.10">
    <property type="entry name" value="Winged helix-like DNA-binding domain superfamily/Winged helix DNA-binding domain"/>
    <property type="match status" value="1"/>
</dbReference>
<keyword evidence="6" id="KW-1185">Reference proteome</keyword>
<dbReference type="InterPro" id="IPR036390">
    <property type="entry name" value="WH_DNA-bd_sf"/>
</dbReference>
<feature type="domain" description="HTH marR-type" evidence="4">
    <location>
        <begin position="23"/>
        <end position="159"/>
    </location>
</feature>